<gene>
    <name evidence="1" type="ORF">HanXRQr2_Chr04g0178501</name>
</gene>
<reference evidence="1" key="1">
    <citation type="journal article" date="2017" name="Nature">
        <title>The sunflower genome provides insights into oil metabolism, flowering and Asterid evolution.</title>
        <authorList>
            <person name="Badouin H."/>
            <person name="Gouzy J."/>
            <person name="Grassa C.J."/>
            <person name="Murat F."/>
            <person name="Staton S.E."/>
            <person name="Cottret L."/>
            <person name="Lelandais-Briere C."/>
            <person name="Owens G.L."/>
            <person name="Carrere S."/>
            <person name="Mayjonade B."/>
            <person name="Legrand L."/>
            <person name="Gill N."/>
            <person name="Kane N.C."/>
            <person name="Bowers J.E."/>
            <person name="Hubner S."/>
            <person name="Bellec A."/>
            <person name="Berard A."/>
            <person name="Berges H."/>
            <person name="Blanchet N."/>
            <person name="Boniface M.C."/>
            <person name="Brunel D."/>
            <person name="Catrice O."/>
            <person name="Chaidir N."/>
            <person name="Claudel C."/>
            <person name="Donnadieu C."/>
            <person name="Faraut T."/>
            <person name="Fievet G."/>
            <person name="Helmstetter N."/>
            <person name="King M."/>
            <person name="Knapp S.J."/>
            <person name="Lai Z."/>
            <person name="Le Paslier M.C."/>
            <person name="Lippi Y."/>
            <person name="Lorenzon L."/>
            <person name="Mandel J.R."/>
            <person name="Marage G."/>
            <person name="Marchand G."/>
            <person name="Marquand E."/>
            <person name="Bret-Mestries E."/>
            <person name="Morien E."/>
            <person name="Nambeesan S."/>
            <person name="Nguyen T."/>
            <person name="Pegot-Espagnet P."/>
            <person name="Pouilly N."/>
            <person name="Raftis F."/>
            <person name="Sallet E."/>
            <person name="Schiex T."/>
            <person name="Thomas J."/>
            <person name="Vandecasteele C."/>
            <person name="Vares D."/>
            <person name="Vear F."/>
            <person name="Vautrin S."/>
            <person name="Crespi M."/>
            <person name="Mangin B."/>
            <person name="Burke J.M."/>
            <person name="Salse J."/>
            <person name="Munos S."/>
            <person name="Vincourt P."/>
            <person name="Rieseberg L.H."/>
            <person name="Langlade N.B."/>
        </authorList>
    </citation>
    <scope>NUCLEOTIDE SEQUENCE</scope>
    <source>
        <tissue evidence="1">Leaves</tissue>
    </source>
</reference>
<proteinExistence type="predicted"/>
<dbReference type="AlphaFoldDB" id="A0A9K3J9C4"/>
<dbReference type="Proteomes" id="UP000215914">
    <property type="component" value="Unassembled WGS sequence"/>
</dbReference>
<name>A0A9K3J9C4_HELAN</name>
<evidence type="ECO:0000313" key="1">
    <source>
        <dbReference type="EMBL" id="KAF5811181.1"/>
    </source>
</evidence>
<keyword evidence="2" id="KW-1185">Reference proteome</keyword>
<comment type="caution">
    <text evidence="1">The sequence shown here is derived from an EMBL/GenBank/DDBJ whole genome shotgun (WGS) entry which is preliminary data.</text>
</comment>
<protein>
    <submittedName>
        <fullName evidence="1">Uncharacterized protein</fullName>
    </submittedName>
</protein>
<accession>A0A9K3J9C4</accession>
<reference evidence="1" key="2">
    <citation type="submission" date="2020-06" db="EMBL/GenBank/DDBJ databases">
        <title>Helianthus annuus Genome sequencing and assembly Release 2.</title>
        <authorList>
            <person name="Gouzy J."/>
            <person name="Langlade N."/>
            <person name="Munos S."/>
        </authorList>
    </citation>
    <scope>NUCLEOTIDE SEQUENCE</scope>
    <source>
        <tissue evidence="1">Leaves</tissue>
    </source>
</reference>
<organism evidence="1 2">
    <name type="scientific">Helianthus annuus</name>
    <name type="common">Common sunflower</name>
    <dbReference type="NCBI Taxonomy" id="4232"/>
    <lineage>
        <taxon>Eukaryota</taxon>
        <taxon>Viridiplantae</taxon>
        <taxon>Streptophyta</taxon>
        <taxon>Embryophyta</taxon>
        <taxon>Tracheophyta</taxon>
        <taxon>Spermatophyta</taxon>
        <taxon>Magnoliopsida</taxon>
        <taxon>eudicotyledons</taxon>
        <taxon>Gunneridae</taxon>
        <taxon>Pentapetalae</taxon>
        <taxon>asterids</taxon>
        <taxon>campanulids</taxon>
        <taxon>Asterales</taxon>
        <taxon>Asteraceae</taxon>
        <taxon>Asteroideae</taxon>
        <taxon>Heliantheae alliance</taxon>
        <taxon>Heliantheae</taxon>
        <taxon>Helianthus</taxon>
    </lineage>
</organism>
<dbReference type="Gramene" id="mRNA:HanXRQr2_Chr04g0178501">
    <property type="protein sequence ID" value="CDS:HanXRQr2_Chr04g0178501.1"/>
    <property type="gene ID" value="HanXRQr2_Chr04g0178501"/>
</dbReference>
<sequence length="58" mass="6826">MDFKHPPLNSPFHSQMTKTLNQISKYKSISFMVLFHRHIFSCSSLKSLHMLLKNSFTI</sequence>
<dbReference type="EMBL" id="MNCJ02000319">
    <property type="protein sequence ID" value="KAF5811181.1"/>
    <property type="molecule type" value="Genomic_DNA"/>
</dbReference>
<evidence type="ECO:0000313" key="2">
    <source>
        <dbReference type="Proteomes" id="UP000215914"/>
    </source>
</evidence>